<evidence type="ECO:0000313" key="10">
    <source>
        <dbReference type="EMBL" id="TCJ88505.1"/>
    </source>
</evidence>
<keyword evidence="5 8" id="KW-0133">Cell shape</keyword>
<reference evidence="10 11" key="1">
    <citation type="submission" date="2019-03" db="EMBL/GenBank/DDBJ databases">
        <title>Genomic Encyclopedia of Type Strains, Phase IV (KMG-IV): sequencing the most valuable type-strain genomes for metagenomic binning, comparative biology and taxonomic classification.</title>
        <authorList>
            <person name="Goeker M."/>
        </authorList>
    </citation>
    <scope>NUCLEOTIDE SEQUENCE [LARGE SCALE GENOMIC DNA]</scope>
    <source>
        <strain evidence="10 11">DSM 24830</strain>
    </source>
</reference>
<dbReference type="OrthoDB" id="6647425at2"/>
<feature type="transmembrane region" description="Helical" evidence="9">
    <location>
        <begin position="6"/>
        <end position="27"/>
    </location>
</feature>
<organism evidence="10 11">
    <name type="scientific">Cocleimonas flava</name>
    <dbReference type="NCBI Taxonomy" id="634765"/>
    <lineage>
        <taxon>Bacteria</taxon>
        <taxon>Pseudomonadati</taxon>
        <taxon>Pseudomonadota</taxon>
        <taxon>Gammaproteobacteria</taxon>
        <taxon>Thiotrichales</taxon>
        <taxon>Thiotrichaceae</taxon>
        <taxon>Cocleimonas</taxon>
    </lineage>
</organism>
<keyword evidence="6 9" id="KW-1133">Transmembrane helix</keyword>
<evidence type="ECO:0000256" key="9">
    <source>
        <dbReference type="SAM" id="Phobius"/>
    </source>
</evidence>
<keyword evidence="11" id="KW-1185">Reference proteome</keyword>
<sequence>MEEISPRFTGAILLSVVVAFALTILPVNDEWILFRPEWLALTFIHWGLVSPNKSSLVFAWFVGLLIDSLYGTIMGQHALGFTIVLFLTLRMRSRLLMDSFFQQLFLLFLVLGTYLLINLWILGITGNTPEGWGYWYTVFSSLLIWPLYHYYMRLYHAQKKSF</sequence>
<evidence type="ECO:0000256" key="7">
    <source>
        <dbReference type="ARBA" id="ARBA00023136"/>
    </source>
</evidence>
<dbReference type="EMBL" id="SMFQ01000002">
    <property type="protein sequence ID" value="TCJ88505.1"/>
    <property type="molecule type" value="Genomic_DNA"/>
</dbReference>
<protein>
    <recommendedName>
        <fullName evidence="8">Rod shape-determining protein MreD</fullName>
    </recommendedName>
</protein>
<keyword evidence="3 8" id="KW-1003">Cell membrane</keyword>
<evidence type="ECO:0000256" key="1">
    <source>
        <dbReference type="ARBA" id="ARBA00004651"/>
    </source>
</evidence>
<gene>
    <name evidence="10" type="ORF">EV695_0361</name>
</gene>
<keyword evidence="4 9" id="KW-0812">Transmembrane</keyword>
<dbReference type="PANTHER" id="PTHR37484">
    <property type="entry name" value="ROD SHAPE-DETERMINING PROTEIN MRED"/>
    <property type="match status" value="1"/>
</dbReference>
<feature type="transmembrane region" description="Helical" evidence="9">
    <location>
        <begin position="100"/>
        <end position="121"/>
    </location>
</feature>
<comment type="similarity">
    <text evidence="2 8">Belongs to the MreD family.</text>
</comment>
<feature type="transmembrane region" description="Helical" evidence="9">
    <location>
        <begin position="68"/>
        <end position="88"/>
    </location>
</feature>
<dbReference type="InterPro" id="IPR007227">
    <property type="entry name" value="Cell_shape_determining_MreD"/>
</dbReference>
<dbReference type="Proteomes" id="UP000294887">
    <property type="component" value="Unassembled WGS sequence"/>
</dbReference>
<dbReference type="PIRSF" id="PIRSF018472">
    <property type="entry name" value="MreD_proteobac"/>
    <property type="match status" value="1"/>
</dbReference>
<name>A0A4V2P978_9GAMM</name>
<evidence type="ECO:0000256" key="8">
    <source>
        <dbReference type="PIRNR" id="PIRNR018472"/>
    </source>
</evidence>
<proteinExistence type="inferred from homology"/>
<evidence type="ECO:0000256" key="5">
    <source>
        <dbReference type="ARBA" id="ARBA00022960"/>
    </source>
</evidence>
<comment type="subcellular location">
    <subcellularLocation>
        <location evidence="8">Cell inner membrane</location>
    </subcellularLocation>
    <subcellularLocation>
        <location evidence="1">Cell membrane</location>
        <topology evidence="1">Multi-pass membrane protein</topology>
    </subcellularLocation>
</comment>
<dbReference type="AlphaFoldDB" id="A0A4V2P978"/>
<dbReference type="RefSeq" id="WP_131904199.1">
    <property type="nucleotide sequence ID" value="NZ_BAAAFU010000008.1"/>
</dbReference>
<keyword evidence="7 8" id="KW-0472">Membrane</keyword>
<dbReference type="Pfam" id="PF04093">
    <property type="entry name" value="MreD"/>
    <property type="match status" value="1"/>
</dbReference>
<evidence type="ECO:0000256" key="2">
    <source>
        <dbReference type="ARBA" id="ARBA00007776"/>
    </source>
</evidence>
<dbReference type="NCBIfam" id="TIGR03426">
    <property type="entry name" value="shape_MreD"/>
    <property type="match status" value="1"/>
</dbReference>
<dbReference type="GO" id="GO:0005886">
    <property type="term" value="C:plasma membrane"/>
    <property type="evidence" value="ECO:0007669"/>
    <property type="project" value="UniProtKB-SubCell"/>
</dbReference>
<evidence type="ECO:0000256" key="4">
    <source>
        <dbReference type="ARBA" id="ARBA00022692"/>
    </source>
</evidence>
<feature type="transmembrane region" description="Helical" evidence="9">
    <location>
        <begin position="133"/>
        <end position="151"/>
    </location>
</feature>
<evidence type="ECO:0000313" key="11">
    <source>
        <dbReference type="Proteomes" id="UP000294887"/>
    </source>
</evidence>
<evidence type="ECO:0000256" key="6">
    <source>
        <dbReference type="ARBA" id="ARBA00022989"/>
    </source>
</evidence>
<dbReference type="GO" id="GO:0008360">
    <property type="term" value="P:regulation of cell shape"/>
    <property type="evidence" value="ECO:0007669"/>
    <property type="project" value="UniProtKB-UniRule"/>
</dbReference>
<comment type="function">
    <text evidence="8">Involved in formation of the rod shape of the cell. May also contribute to regulation of formation of penicillin-binding proteins.</text>
</comment>
<keyword evidence="8" id="KW-0997">Cell inner membrane</keyword>
<evidence type="ECO:0000256" key="3">
    <source>
        <dbReference type="ARBA" id="ARBA00022475"/>
    </source>
</evidence>
<accession>A0A4V2P978</accession>
<dbReference type="InterPro" id="IPR026034">
    <property type="entry name" value="MreD_proteobac"/>
</dbReference>
<dbReference type="PANTHER" id="PTHR37484:SF1">
    <property type="entry name" value="ROD SHAPE-DETERMINING PROTEIN MRED"/>
    <property type="match status" value="1"/>
</dbReference>
<comment type="caution">
    <text evidence="10">The sequence shown here is derived from an EMBL/GenBank/DDBJ whole genome shotgun (WGS) entry which is preliminary data.</text>
</comment>